<dbReference type="Gene3D" id="3.30.420.10">
    <property type="entry name" value="Ribonuclease H-like superfamily/Ribonuclease H"/>
    <property type="match status" value="1"/>
</dbReference>
<gene>
    <name evidence="2" type="ORF">EJK80_07310</name>
</gene>
<feature type="domain" description="HRDC" evidence="1">
    <location>
        <begin position="222"/>
        <end position="301"/>
    </location>
</feature>
<dbReference type="CDD" id="cd06142">
    <property type="entry name" value="RNaseD_exo"/>
    <property type="match status" value="1"/>
</dbReference>
<organism evidence="2 3">
    <name type="scientific">Corynebacterium phoceense</name>
    <dbReference type="NCBI Taxonomy" id="1686286"/>
    <lineage>
        <taxon>Bacteria</taxon>
        <taxon>Bacillati</taxon>
        <taxon>Actinomycetota</taxon>
        <taxon>Actinomycetes</taxon>
        <taxon>Mycobacteriales</taxon>
        <taxon>Corynebacteriaceae</taxon>
        <taxon>Corynebacterium</taxon>
    </lineage>
</organism>
<dbReference type="InterPro" id="IPR036397">
    <property type="entry name" value="RNaseH_sf"/>
</dbReference>
<dbReference type="InterPro" id="IPR041605">
    <property type="entry name" value="Exo_C"/>
</dbReference>
<dbReference type="AlphaFoldDB" id="A0A540R6J4"/>
<dbReference type="InterPro" id="IPR051086">
    <property type="entry name" value="RNase_D-like"/>
</dbReference>
<evidence type="ECO:0000259" key="1">
    <source>
        <dbReference type="PROSITE" id="PS50967"/>
    </source>
</evidence>
<dbReference type="PROSITE" id="PS50967">
    <property type="entry name" value="HRDC"/>
    <property type="match status" value="1"/>
</dbReference>
<name>A0A540R6J4_9CORY</name>
<dbReference type="Pfam" id="PF18305">
    <property type="entry name" value="DNA_pol_A_exoN"/>
    <property type="match status" value="1"/>
</dbReference>
<protein>
    <submittedName>
        <fullName evidence="2">Ribonuclease D</fullName>
    </submittedName>
</protein>
<evidence type="ECO:0000313" key="2">
    <source>
        <dbReference type="EMBL" id="TQE43358.1"/>
    </source>
</evidence>
<dbReference type="SUPFAM" id="SSF47819">
    <property type="entry name" value="HRDC-like"/>
    <property type="match status" value="1"/>
</dbReference>
<dbReference type="Pfam" id="PF01612">
    <property type="entry name" value="DNA_pol_A_exo1"/>
    <property type="match status" value="1"/>
</dbReference>
<dbReference type="InterPro" id="IPR044876">
    <property type="entry name" value="HRDC_dom_sf"/>
</dbReference>
<proteinExistence type="predicted"/>
<dbReference type="SMART" id="SM00341">
    <property type="entry name" value="HRDC"/>
    <property type="match status" value="1"/>
</dbReference>
<dbReference type="Proteomes" id="UP000318080">
    <property type="component" value="Unassembled WGS sequence"/>
</dbReference>
<dbReference type="EMBL" id="VHIR01000009">
    <property type="protein sequence ID" value="TQE43358.1"/>
    <property type="molecule type" value="Genomic_DNA"/>
</dbReference>
<dbReference type="GO" id="GO:0003676">
    <property type="term" value="F:nucleic acid binding"/>
    <property type="evidence" value="ECO:0007669"/>
    <property type="project" value="InterPro"/>
</dbReference>
<dbReference type="InterPro" id="IPR010997">
    <property type="entry name" value="HRDC-like_sf"/>
</dbReference>
<reference evidence="2 3" key="1">
    <citation type="submission" date="2019-06" db="EMBL/GenBank/DDBJ databases">
        <title>Draft genome of C. phoceense Strain 272.</title>
        <authorList>
            <person name="Pacheco L.G.C."/>
            <person name="Barberis C.M."/>
            <person name="Almuzara M.N."/>
            <person name="Traglia G.M."/>
            <person name="Santos C.S."/>
            <person name="Rocha D.J.P.G."/>
            <person name="Aguiar E.R.G.R."/>
            <person name="Vay C.A."/>
        </authorList>
    </citation>
    <scope>NUCLEOTIDE SEQUENCE [LARGE SCALE GENOMIC DNA]</scope>
    <source>
        <strain evidence="2 3">272</strain>
    </source>
</reference>
<dbReference type="STRING" id="1686286.GCA_900092335_01979"/>
<dbReference type="GO" id="GO:0006139">
    <property type="term" value="P:nucleobase-containing compound metabolic process"/>
    <property type="evidence" value="ECO:0007669"/>
    <property type="project" value="InterPro"/>
</dbReference>
<dbReference type="GO" id="GO:0000166">
    <property type="term" value="F:nucleotide binding"/>
    <property type="evidence" value="ECO:0007669"/>
    <property type="project" value="InterPro"/>
</dbReference>
<sequence>MSHLLDSPADGIPTVAATPAAFQRAADQLAAGSGPFAIDTERASAFRYDDRAFLLQIRRAGSGTVLLDPEGGRDALTTALAPVLNNQGWIIHAAPSDLPCLAWLGLYPSAIFDTELAARMAGFDHPNLGAMLEELFDVELEKAYGDADWSARPIPAHQLAYAALDVELLLELGRKLADILAEGGKLDWANAEFAHIVDEHRCITAPPEPDWTSLRGIGSLRTPTQLAAARALWTHRDRQARARDIAPGKILANKALLEVARSLPRSEEALRRTRGFPRRRAGASQAWFTVLDTALRADPSTFPRPDRSLAPVPGKSTWSRDYPELWEVYQDIRAEIDALADDLVMQPETIIKTSAVRAAVWAALGEPRFSSDLAGTLSRAEDIPALLRDEDCRDWQIQLVTPILERALFR</sequence>
<dbReference type="InterPro" id="IPR012337">
    <property type="entry name" value="RNaseH-like_sf"/>
</dbReference>
<dbReference type="Gene3D" id="1.10.150.80">
    <property type="entry name" value="HRDC domain"/>
    <property type="match status" value="2"/>
</dbReference>
<dbReference type="RefSeq" id="WP_141628948.1">
    <property type="nucleotide sequence ID" value="NZ_VHIR01000009.1"/>
</dbReference>
<dbReference type="PANTHER" id="PTHR47649:SF1">
    <property type="entry name" value="RIBONUCLEASE D"/>
    <property type="match status" value="1"/>
</dbReference>
<dbReference type="InterPro" id="IPR002121">
    <property type="entry name" value="HRDC_dom"/>
</dbReference>
<evidence type="ECO:0000313" key="3">
    <source>
        <dbReference type="Proteomes" id="UP000318080"/>
    </source>
</evidence>
<dbReference type="GO" id="GO:0008408">
    <property type="term" value="F:3'-5' exonuclease activity"/>
    <property type="evidence" value="ECO:0007669"/>
    <property type="project" value="InterPro"/>
</dbReference>
<dbReference type="SUPFAM" id="SSF53098">
    <property type="entry name" value="Ribonuclease H-like"/>
    <property type="match status" value="1"/>
</dbReference>
<dbReference type="InterPro" id="IPR002562">
    <property type="entry name" value="3'-5'_exonuclease_dom"/>
</dbReference>
<comment type="caution">
    <text evidence="2">The sequence shown here is derived from an EMBL/GenBank/DDBJ whole genome shotgun (WGS) entry which is preliminary data.</text>
</comment>
<dbReference type="PANTHER" id="PTHR47649">
    <property type="entry name" value="RIBONUCLEASE D"/>
    <property type="match status" value="1"/>
</dbReference>
<accession>A0A540R6J4</accession>
<dbReference type="Pfam" id="PF00570">
    <property type="entry name" value="HRDC"/>
    <property type="match status" value="1"/>
</dbReference>
<dbReference type="SMART" id="SM00474">
    <property type="entry name" value="35EXOc"/>
    <property type="match status" value="1"/>
</dbReference>
<keyword evidence="3" id="KW-1185">Reference proteome</keyword>